<dbReference type="PROSITE" id="PS50003">
    <property type="entry name" value="PH_DOMAIN"/>
    <property type="match status" value="1"/>
</dbReference>
<feature type="domain" description="PH" evidence="4">
    <location>
        <begin position="6"/>
        <end position="114"/>
    </location>
</feature>
<dbReference type="FunFam" id="2.30.29.30:FF:000073">
    <property type="entry name" value="Pleckstrin homology domain-containing family B member 2"/>
    <property type="match status" value="1"/>
</dbReference>
<dbReference type="SMART" id="SM00233">
    <property type="entry name" value="PH"/>
    <property type="match status" value="1"/>
</dbReference>
<keyword evidence="6" id="KW-1185">Reference proteome</keyword>
<sequence length="218" mass="24440">MTSAMEIAKAGWMHRQSSVLHRWKKNWFVLYQDGILRYFDSPDSSRAEEVYVLRSCCKLIKTGKEVHADPPDQAKDGKNCFLELDMRDGGNLVLCAESVDDMKAWQYALEEARTMTDPNIASGYTRQVPVTYNPYPYSPYGYNGYGGGYPGQVIAPPPGSQAIQNPDGTVTIINPTGQVVYIDRPYRRRYDDGYLGAGTGFMAGAMLGSAMMWPMVFW</sequence>
<comment type="subcellular location">
    <subcellularLocation>
        <location evidence="1">Membrane</location>
    </subcellularLocation>
</comment>
<dbReference type="InterPro" id="IPR001849">
    <property type="entry name" value="PH_domain"/>
</dbReference>
<dbReference type="InterPro" id="IPR011993">
    <property type="entry name" value="PH-like_dom_sf"/>
</dbReference>
<keyword evidence="3" id="KW-1133">Transmembrane helix</keyword>
<dbReference type="GO" id="GO:0016020">
    <property type="term" value="C:membrane"/>
    <property type="evidence" value="ECO:0007669"/>
    <property type="project" value="UniProtKB-SubCell"/>
</dbReference>
<dbReference type="PANTHER" id="PTHR14309:SF10">
    <property type="entry name" value="PH DOMAIN-CONTAINING PROTEIN"/>
    <property type="match status" value="1"/>
</dbReference>
<organism evidence="5 6">
    <name type="scientific">Littorina saxatilis</name>
    <dbReference type="NCBI Taxonomy" id="31220"/>
    <lineage>
        <taxon>Eukaryota</taxon>
        <taxon>Metazoa</taxon>
        <taxon>Spiralia</taxon>
        <taxon>Lophotrochozoa</taxon>
        <taxon>Mollusca</taxon>
        <taxon>Gastropoda</taxon>
        <taxon>Caenogastropoda</taxon>
        <taxon>Littorinimorpha</taxon>
        <taxon>Littorinoidea</taxon>
        <taxon>Littorinidae</taxon>
        <taxon>Littorina</taxon>
    </lineage>
</organism>
<proteinExistence type="predicted"/>
<keyword evidence="3" id="KW-0812">Transmembrane</keyword>
<dbReference type="AlphaFoldDB" id="A0AAN9ALA6"/>
<protein>
    <recommendedName>
        <fullName evidence="4">PH domain-containing protein</fullName>
    </recommendedName>
</protein>
<dbReference type="PANTHER" id="PTHR14309">
    <property type="entry name" value="EXPRESSED PROTEIN"/>
    <property type="match status" value="1"/>
</dbReference>
<evidence type="ECO:0000259" key="4">
    <source>
        <dbReference type="PROSITE" id="PS50003"/>
    </source>
</evidence>
<gene>
    <name evidence="5" type="ORF">V1264_024358</name>
</gene>
<evidence type="ECO:0000313" key="5">
    <source>
        <dbReference type="EMBL" id="KAK7089068.1"/>
    </source>
</evidence>
<name>A0AAN9ALA6_9CAEN</name>
<evidence type="ECO:0000256" key="1">
    <source>
        <dbReference type="ARBA" id="ARBA00004370"/>
    </source>
</evidence>
<dbReference type="Gene3D" id="2.30.29.30">
    <property type="entry name" value="Pleckstrin-homology domain (PH domain)/Phosphotyrosine-binding domain (PTB)"/>
    <property type="match status" value="1"/>
</dbReference>
<feature type="transmembrane region" description="Helical" evidence="3">
    <location>
        <begin position="194"/>
        <end position="216"/>
    </location>
</feature>
<evidence type="ECO:0000313" key="6">
    <source>
        <dbReference type="Proteomes" id="UP001374579"/>
    </source>
</evidence>
<dbReference type="Proteomes" id="UP001374579">
    <property type="component" value="Unassembled WGS sequence"/>
</dbReference>
<comment type="caution">
    <text evidence="5">The sequence shown here is derived from an EMBL/GenBank/DDBJ whole genome shotgun (WGS) entry which is preliminary data.</text>
</comment>
<dbReference type="SUPFAM" id="SSF50729">
    <property type="entry name" value="PH domain-like"/>
    <property type="match status" value="1"/>
</dbReference>
<dbReference type="InterPro" id="IPR039680">
    <property type="entry name" value="PLEKHB1/2"/>
</dbReference>
<dbReference type="EMBL" id="JBAMIC010003089">
    <property type="protein sequence ID" value="KAK7089068.1"/>
    <property type="molecule type" value="Genomic_DNA"/>
</dbReference>
<keyword evidence="2 3" id="KW-0472">Membrane</keyword>
<reference evidence="5 6" key="1">
    <citation type="submission" date="2024-02" db="EMBL/GenBank/DDBJ databases">
        <title>Chromosome-scale genome assembly of the rough periwinkle Littorina saxatilis.</title>
        <authorList>
            <person name="De Jode A."/>
            <person name="Faria R."/>
            <person name="Formenti G."/>
            <person name="Sims Y."/>
            <person name="Smith T.P."/>
            <person name="Tracey A."/>
            <person name="Wood J.M.D."/>
            <person name="Zagrodzka Z.B."/>
            <person name="Johannesson K."/>
            <person name="Butlin R.K."/>
            <person name="Leder E.H."/>
        </authorList>
    </citation>
    <scope>NUCLEOTIDE SEQUENCE [LARGE SCALE GENOMIC DNA]</scope>
    <source>
        <strain evidence="5">Snail1</strain>
        <tissue evidence="5">Muscle</tissue>
    </source>
</reference>
<dbReference type="GO" id="GO:0045595">
    <property type="term" value="P:regulation of cell differentiation"/>
    <property type="evidence" value="ECO:0007669"/>
    <property type="project" value="TreeGrafter"/>
</dbReference>
<accession>A0AAN9ALA6</accession>
<evidence type="ECO:0000256" key="2">
    <source>
        <dbReference type="ARBA" id="ARBA00023136"/>
    </source>
</evidence>
<evidence type="ECO:0000256" key="3">
    <source>
        <dbReference type="SAM" id="Phobius"/>
    </source>
</evidence>
<dbReference type="Pfam" id="PF00169">
    <property type="entry name" value="PH"/>
    <property type="match status" value="1"/>
</dbReference>